<dbReference type="EMBL" id="RBAK01000001">
    <property type="protein sequence ID" value="RKN50432.1"/>
    <property type="molecule type" value="Genomic_DNA"/>
</dbReference>
<dbReference type="Pfam" id="PF20329">
    <property type="entry name" value="DUF6624"/>
    <property type="match status" value="1"/>
</dbReference>
<name>A0A3A9ZQB8_9ACTN</name>
<feature type="region of interest" description="Disordered" evidence="1">
    <location>
        <begin position="375"/>
        <end position="414"/>
    </location>
</feature>
<dbReference type="RefSeq" id="WP_120723850.1">
    <property type="nucleotide sequence ID" value="NZ_RBAK01000001.1"/>
</dbReference>
<comment type="caution">
    <text evidence="2">The sequence shown here is derived from an EMBL/GenBank/DDBJ whole genome shotgun (WGS) entry which is preliminary data.</text>
</comment>
<evidence type="ECO:0000313" key="2">
    <source>
        <dbReference type="EMBL" id="RKN50432.1"/>
    </source>
</evidence>
<dbReference type="Proteomes" id="UP000281726">
    <property type="component" value="Unassembled WGS sequence"/>
</dbReference>
<feature type="compositionally biased region" description="Polar residues" evidence="1">
    <location>
        <begin position="391"/>
        <end position="402"/>
    </location>
</feature>
<reference evidence="2 3" key="1">
    <citation type="journal article" date="2004" name="Syst. Appl. Microbiol.">
        <title>Cryptoendolithic actinomycetes from antarctic sandstone rock samples: Micromonospora endolithica sp. nov. and two isolates related to Micromonospora coerulea Jensen 1932.</title>
        <authorList>
            <person name="Hirsch P."/>
            <person name="Mevs U."/>
            <person name="Kroppenstedt R.M."/>
            <person name="Schumann P."/>
            <person name="Stackebrandt E."/>
        </authorList>
    </citation>
    <scope>NUCLEOTIDE SEQUENCE [LARGE SCALE GENOMIC DNA]</scope>
    <source>
        <strain evidence="2 3">JCM 12677</strain>
    </source>
</reference>
<gene>
    <name evidence="2" type="ORF">D7223_01145</name>
</gene>
<evidence type="ECO:0000313" key="3">
    <source>
        <dbReference type="Proteomes" id="UP000281726"/>
    </source>
</evidence>
<sequence length="414" mass="44352">MTHTATTHAGLTALARREQALLTAALGSLFSRPALDEQISRALGYPDWPQPLTLLPDLVPELTTATPQLAAYLAFAATAGRQAVAAIADHGWPIEPAAADAAWLLLQHADHLNDQRRALLPTVANAVHHGSADPRHLAMLTDRERVVRGEPQQYGTLRLVRDGQPVLLYPLASDDTRTDLDRAAITLPRLADDARYAYSPMIPYGVARMCPTNAWPAEGLHDLHPEPNAPIPPDHPEPIPAGQAGVYLAATLRYRNQTRRIRDALPPPLVSTSRWLDIDPLTRASCQFDAGPALNQLAARLCLTDVTRSSLMIAFAEHRRSHGLGVELGAALSHNLPVIMIGPPLCSFDMLPDVTIVADLDQALAIAAGLPADSSPLARDTLTDQPAVPPSATSNTCGQSHGTIRGGLRAATDH</sequence>
<dbReference type="Gene3D" id="3.40.50.450">
    <property type="match status" value="1"/>
</dbReference>
<evidence type="ECO:0000256" key="1">
    <source>
        <dbReference type="SAM" id="MobiDB-lite"/>
    </source>
</evidence>
<proteinExistence type="predicted"/>
<dbReference type="AlphaFoldDB" id="A0A3A9ZQB8"/>
<accession>A0A3A9ZQB8</accession>
<protein>
    <submittedName>
        <fullName evidence="2">Uncharacterized protein</fullName>
    </submittedName>
</protein>
<dbReference type="InterPro" id="IPR046732">
    <property type="entry name" value="DUF6624"/>
</dbReference>
<dbReference type="OrthoDB" id="22038at2"/>
<keyword evidence="3" id="KW-1185">Reference proteome</keyword>
<organism evidence="2 3">
    <name type="scientific">Micromonospora endolithica</name>
    <dbReference type="NCBI Taxonomy" id="230091"/>
    <lineage>
        <taxon>Bacteria</taxon>
        <taxon>Bacillati</taxon>
        <taxon>Actinomycetota</taxon>
        <taxon>Actinomycetes</taxon>
        <taxon>Micromonosporales</taxon>
        <taxon>Micromonosporaceae</taxon>
        <taxon>Micromonospora</taxon>
    </lineage>
</organism>